<gene>
    <name evidence="8" type="primary">cbiE</name>
    <name evidence="8" type="ORF">FE263_19390</name>
</gene>
<evidence type="ECO:0000313" key="8">
    <source>
        <dbReference type="EMBL" id="TLU71017.1"/>
    </source>
</evidence>
<dbReference type="InterPro" id="IPR012818">
    <property type="entry name" value="CbiE"/>
</dbReference>
<evidence type="ECO:0000313" key="9">
    <source>
        <dbReference type="Proteomes" id="UP000305654"/>
    </source>
</evidence>
<keyword evidence="4 8" id="KW-0808">Transferase</keyword>
<protein>
    <submittedName>
        <fullName evidence="8">Precorrin-6y C5,15-methyltransferase (Decarboxylating) subunit CbiE</fullName>
    </submittedName>
</protein>
<keyword evidence="3 8" id="KW-0489">Methyltransferase</keyword>
<dbReference type="AlphaFoldDB" id="A0A5R9J3D2"/>
<dbReference type="PIRSF" id="PIRSF036428">
    <property type="entry name" value="CobL"/>
    <property type="match status" value="1"/>
</dbReference>
<keyword evidence="9" id="KW-1185">Reference proteome</keyword>
<comment type="caution">
    <text evidence="8">The sequence shown here is derived from an EMBL/GenBank/DDBJ whole genome shotgun (WGS) entry which is preliminary data.</text>
</comment>
<evidence type="ECO:0000259" key="7">
    <source>
        <dbReference type="Pfam" id="PF13649"/>
    </source>
</evidence>
<dbReference type="GO" id="GO:0032259">
    <property type="term" value="P:methylation"/>
    <property type="evidence" value="ECO:0007669"/>
    <property type="project" value="UniProtKB-KW"/>
</dbReference>
<dbReference type="InterPro" id="IPR006365">
    <property type="entry name" value="Cbl_synth_CobL"/>
</dbReference>
<dbReference type="InterPro" id="IPR041698">
    <property type="entry name" value="Methyltransf_25"/>
</dbReference>
<dbReference type="CDD" id="cd11644">
    <property type="entry name" value="Precorrin-6Y-MT"/>
    <property type="match status" value="1"/>
</dbReference>
<dbReference type="PANTHER" id="PTHR43182">
    <property type="entry name" value="COBALT-PRECORRIN-6B C(15)-METHYLTRANSFERASE (DECARBOXYLATING)"/>
    <property type="match status" value="1"/>
</dbReference>
<dbReference type="NCBIfam" id="TIGR02469">
    <property type="entry name" value="CbiT"/>
    <property type="match status" value="1"/>
</dbReference>
<dbReference type="CDD" id="cd02440">
    <property type="entry name" value="AdoMet_MTases"/>
    <property type="match status" value="1"/>
</dbReference>
<dbReference type="Gene3D" id="3.40.1010.10">
    <property type="entry name" value="Cobalt-precorrin-4 Transmethylase, Domain 1"/>
    <property type="match status" value="1"/>
</dbReference>
<dbReference type="InterPro" id="IPR014777">
    <property type="entry name" value="4pyrrole_Mease_sub1"/>
</dbReference>
<dbReference type="InterPro" id="IPR029063">
    <property type="entry name" value="SAM-dependent_MTases_sf"/>
</dbReference>
<feature type="domain" description="Methyltransferase" evidence="7">
    <location>
        <begin position="256"/>
        <end position="345"/>
    </location>
</feature>
<evidence type="ECO:0000256" key="1">
    <source>
        <dbReference type="ARBA" id="ARBA00004953"/>
    </source>
</evidence>
<evidence type="ECO:0000259" key="6">
    <source>
        <dbReference type="Pfam" id="PF00590"/>
    </source>
</evidence>
<name>A0A5R9J3D2_9PROT</name>
<dbReference type="SUPFAM" id="SSF53335">
    <property type="entry name" value="S-adenosyl-L-methionine-dependent methyltransferases"/>
    <property type="match status" value="1"/>
</dbReference>
<evidence type="ECO:0000256" key="4">
    <source>
        <dbReference type="ARBA" id="ARBA00022679"/>
    </source>
</evidence>
<evidence type="ECO:0000256" key="3">
    <source>
        <dbReference type="ARBA" id="ARBA00022603"/>
    </source>
</evidence>
<proteinExistence type="predicted"/>
<dbReference type="UniPathway" id="UPA00148"/>
<dbReference type="PANTHER" id="PTHR43182:SF1">
    <property type="entry name" value="COBALT-PRECORRIN-7 C(5)-METHYLTRANSFERASE"/>
    <property type="match status" value="1"/>
</dbReference>
<organism evidence="8 9">
    <name type="scientific">Lichenicoccus roseus</name>
    <dbReference type="NCBI Taxonomy" id="2683649"/>
    <lineage>
        <taxon>Bacteria</taxon>
        <taxon>Pseudomonadati</taxon>
        <taxon>Pseudomonadota</taxon>
        <taxon>Alphaproteobacteria</taxon>
        <taxon>Acetobacterales</taxon>
        <taxon>Acetobacteraceae</taxon>
        <taxon>Lichenicoccus</taxon>
    </lineage>
</organism>
<dbReference type="OrthoDB" id="9787825at2"/>
<dbReference type="Proteomes" id="UP000305654">
    <property type="component" value="Unassembled WGS sequence"/>
</dbReference>
<feature type="domain" description="Tetrapyrrole methylase" evidence="6">
    <location>
        <begin position="8"/>
        <end position="189"/>
    </location>
</feature>
<dbReference type="InterPro" id="IPR014008">
    <property type="entry name" value="Cbl_synth_MTase_CbiT"/>
</dbReference>
<dbReference type="InterPro" id="IPR000878">
    <property type="entry name" value="4pyrrol_Mease"/>
</dbReference>
<keyword evidence="2" id="KW-0169">Cobalamin biosynthesis</keyword>
<dbReference type="GO" id="GO:0008276">
    <property type="term" value="F:protein methyltransferase activity"/>
    <property type="evidence" value="ECO:0007669"/>
    <property type="project" value="InterPro"/>
</dbReference>
<evidence type="ECO:0000256" key="5">
    <source>
        <dbReference type="ARBA" id="ARBA00022691"/>
    </source>
</evidence>
<dbReference type="InterPro" id="IPR050714">
    <property type="entry name" value="Cobalamin_biosynth_MTase"/>
</dbReference>
<comment type="pathway">
    <text evidence="1">Cofactor biosynthesis; adenosylcobalamin biosynthesis.</text>
</comment>
<dbReference type="Gene3D" id="3.40.50.150">
    <property type="entry name" value="Vaccinia Virus protein VP39"/>
    <property type="match status" value="1"/>
</dbReference>
<dbReference type="EMBL" id="VCDI01000009">
    <property type="protein sequence ID" value="TLU71017.1"/>
    <property type="molecule type" value="Genomic_DNA"/>
</dbReference>
<evidence type="ECO:0000256" key="2">
    <source>
        <dbReference type="ARBA" id="ARBA00022573"/>
    </source>
</evidence>
<dbReference type="InterPro" id="IPR035996">
    <property type="entry name" value="4pyrrol_Methylase_sf"/>
</dbReference>
<accession>A0A5R9J3D2</accession>
<reference evidence="8 9" key="1">
    <citation type="submission" date="2019-05" db="EMBL/GenBank/DDBJ databases">
        <authorList>
            <person name="Pankratov T."/>
            <person name="Grouzdev D."/>
        </authorList>
    </citation>
    <scope>NUCLEOTIDE SEQUENCE [LARGE SCALE GENOMIC DNA]</scope>
    <source>
        <strain evidence="8 9">KEBCLARHB70R</strain>
    </source>
</reference>
<dbReference type="Pfam" id="PF00590">
    <property type="entry name" value="TP_methylase"/>
    <property type="match status" value="1"/>
</dbReference>
<keyword evidence="5" id="KW-0949">S-adenosyl-L-methionine</keyword>
<dbReference type="GO" id="GO:0009236">
    <property type="term" value="P:cobalamin biosynthetic process"/>
    <property type="evidence" value="ECO:0007669"/>
    <property type="project" value="UniProtKB-UniPathway"/>
</dbReference>
<dbReference type="NCBIfam" id="TIGR02467">
    <property type="entry name" value="CbiE"/>
    <property type="match status" value="1"/>
</dbReference>
<sequence>MSQPAWLSILGIGEDGVDGLSGTARRVLTEAAFVFGATRHLALGCDLIRGEAIPWPVPLGDPVPLLLSRRPGRCVVLASGDPFWFGIGSLLARGIPAGEFICLPQPSSFSLACARLGWSLQATATLSVCGRPVDALAPALQPGARLLVLCADASSPAAIVGLLGQRGFEAATLHLMQALGGPRERIVTLRTDQELPGDIDPLTVLAIELPRGGRSIPMACGIDDAAFEHDGQMTRREIRALTLSALAPRRGELLCDIGCGSGSIAIEWMLRHPDCRAIGIEPDPERRARAARNARELGVPALDLREGLAPAALDGLPAADAVFIGGGAGDDGVLDAARALVRPGGRMVVNAVTLETEALLIAHQASHGGFLTRYGVDRLDRIGNLHTLRPAMRILQWVWHG</sequence>
<dbReference type="SUPFAM" id="SSF53790">
    <property type="entry name" value="Tetrapyrrole methylase"/>
    <property type="match status" value="1"/>
</dbReference>
<dbReference type="Pfam" id="PF13649">
    <property type="entry name" value="Methyltransf_25"/>
    <property type="match status" value="1"/>
</dbReference>
<dbReference type="RefSeq" id="WP_138327687.1">
    <property type="nucleotide sequence ID" value="NZ_VCDI01000009.1"/>
</dbReference>